<evidence type="ECO:0000313" key="2">
    <source>
        <dbReference type="Proteomes" id="UP001174677"/>
    </source>
</evidence>
<reference evidence="1" key="1">
    <citation type="journal article" date="2023" name="Plant Biotechnol. J.">
        <title>Chromosome-level wild Hevea brasiliensis genome provides new tools for genomic-assisted breeding and valuable loci to elevate rubber yield.</title>
        <authorList>
            <person name="Cheng H."/>
            <person name="Song X."/>
            <person name="Hu Y."/>
            <person name="Wu T."/>
            <person name="Yang Q."/>
            <person name="An Z."/>
            <person name="Feng S."/>
            <person name="Deng Z."/>
            <person name="Wu W."/>
            <person name="Zeng X."/>
            <person name="Tu M."/>
            <person name="Wang X."/>
            <person name="Huang H."/>
        </authorList>
    </citation>
    <scope>NUCLEOTIDE SEQUENCE</scope>
    <source>
        <strain evidence="1">MT/VB/25A 57/8</strain>
    </source>
</reference>
<proteinExistence type="predicted"/>
<dbReference type="PANTHER" id="PTHR10378">
    <property type="entry name" value="LIM DOMAIN-BINDING PROTEIN"/>
    <property type="match status" value="1"/>
</dbReference>
<evidence type="ECO:0000313" key="1">
    <source>
        <dbReference type="EMBL" id="KAJ9147857.1"/>
    </source>
</evidence>
<dbReference type="Proteomes" id="UP001174677">
    <property type="component" value="Chromosome 16"/>
</dbReference>
<accession>A0ABQ9KXC1</accession>
<dbReference type="Pfam" id="PF01803">
    <property type="entry name" value="LIM_bind"/>
    <property type="match status" value="1"/>
</dbReference>
<name>A0ABQ9KXC1_HEVBR</name>
<organism evidence="1 2">
    <name type="scientific">Hevea brasiliensis</name>
    <name type="common">Para rubber tree</name>
    <name type="synonym">Siphonia brasiliensis</name>
    <dbReference type="NCBI Taxonomy" id="3981"/>
    <lineage>
        <taxon>Eukaryota</taxon>
        <taxon>Viridiplantae</taxon>
        <taxon>Streptophyta</taxon>
        <taxon>Embryophyta</taxon>
        <taxon>Tracheophyta</taxon>
        <taxon>Spermatophyta</taxon>
        <taxon>Magnoliopsida</taxon>
        <taxon>eudicotyledons</taxon>
        <taxon>Gunneridae</taxon>
        <taxon>Pentapetalae</taxon>
        <taxon>rosids</taxon>
        <taxon>fabids</taxon>
        <taxon>Malpighiales</taxon>
        <taxon>Euphorbiaceae</taxon>
        <taxon>Crotonoideae</taxon>
        <taxon>Micrandreae</taxon>
        <taxon>Hevea</taxon>
    </lineage>
</organism>
<keyword evidence="2" id="KW-1185">Reference proteome</keyword>
<sequence>MHRRANADIDHINLPALPLFSSHNSSIPGSSTNCDLSIAQLDSHSGRNHSQSWKKKRQQRCLNTKSQLDIKHDAVIHQHNIQQQLPSGDYGQLQSHSPALVALVQQHTLENQKQQKFLQSVPELRGVDLKKQRQQQMREYLQQLADQQVHCMHPFNGNVCSRQLTQYMYHLQHRQPDNSIAYWREFVADYYDSCAKKRWCFSLCDSATLHANSVSPQAAMGTWQCESCSTKSGRGFEATFEMLPRLKKIQFESGIIDKLLFLERPRECRLFSGLMMLEFGEAVHETVFHQFRVVREGKLRIIITRGLKIQSWEFCSTDHEELLPRSLIASQVNEFVHAAQNCQTTIDGNGSDITTRSRRKLQYLENNLDLQLVGELGFSKRYIRFLQIADVFNSMEDLMTFSWETKIGPIDEFQDKEKLEISQGMPTGTVFLSSSSALSSNENYNSNMSKDGLLTTSEKAALAHLGDYCKLLRQTSINSNVSKSGESSYLYKRNIQDHMIQRLLQMVSNSRAVNWADKESVDHIINDVLAGLPTNANDTGSFGNVVTFENSTSIETISENAFKWHCDKEQWR</sequence>
<gene>
    <name evidence="1" type="ORF">P3X46_029973</name>
</gene>
<dbReference type="EMBL" id="JARPOI010000016">
    <property type="protein sequence ID" value="KAJ9147857.1"/>
    <property type="molecule type" value="Genomic_DNA"/>
</dbReference>
<protein>
    <submittedName>
        <fullName evidence="1">Uncharacterized protein</fullName>
    </submittedName>
</protein>
<dbReference type="InterPro" id="IPR029005">
    <property type="entry name" value="LIM-bd/SEUSS"/>
</dbReference>
<comment type="caution">
    <text evidence="1">The sequence shown here is derived from an EMBL/GenBank/DDBJ whole genome shotgun (WGS) entry which is preliminary data.</text>
</comment>